<protein>
    <submittedName>
        <fullName evidence="3">Set10 protein</fullName>
    </submittedName>
</protein>
<dbReference type="SUPFAM" id="SSF82199">
    <property type="entry name" value="SET domain"/>
    <property type="match status" value="1"/>
</dbReference>
<dbReference type="InterPro" id="IPR001214">
    <property type="entry name" value="SET_dom"/>
</dbReference>
<evidence type="ECO:0000313" key="4">
    <source>
        <dbReference type="Proteomes" id="UP000649617"/>
    </source>
</evidence>
<dbReference type="GO" id="GO:0016279">
    <property type="term" value="F:protein-lysine N-methyltransferase activity"/>
    <property type="evidence" value="ECO:0007669"/>
    <property type="project" value="TreeGrafter"/>
</dbReference>
<sequence>MASPAAEDEPVVQLRIWLAQSGAEGLDKLRVAPAAPEESKEERGILAREAIGPGQVIAKVPQTCVFSSEKAWEGTVGQACLAAFPKGEDGKSKVSNKMVFLLDVIAARTNKEHPLAAYAASLPSTAPSPVGWPPALRAMLQGTNLAAAVAEERSKLEDDFDALMPKLREANPELFCEKRYSLDMLLWAYGVWFSRRFPTALSSHTKSSGYRWQRSAEEEMEEESDGEGAMVPFMDFTNHRSGTKIVWSADDMHVTFTAGEPGVAEGTEVFNNYGDKSNEDLLLIHGFALLDNIFDTYGLWLSVQVSEEPPSQRPKKKRRAPPKTQRIGPFLLRRADARWDQFPAELWLALSSASGREAAATDEGATHLAVEPDHLRSLATLLQQRLQDFTATKGRDRHFASGGAAEGGDLDPRIRCLHLLGLS</sequence>
<keyword evidence="4" id="KW-1185">Reference proteome</keyword>
<evidence type="ECO:0000313" key="3">
    <source>
        <dbReference type="EMBL" id="CAE7567203.1"/>
    </source>
</evidence>
<dbReference type="InterPro" id="IPR050600">
    <property type="entry name" value="SETD3_SETD6_MTase"/>
</dbReference>
<dbReference type="PROSITE" id="PS50280">
    <property type="entry name" value="SET"/>
    <property type="match status" value="1"/>
</dbReference>
<dbReference type="Gene3D" id="3.90.1410.10">
    <property type="entry name" value="set domain protein methyltransferase, domain 1"/>
    <property type="match status" value="1"/>
</dbReference>
<dbReference type="PANTHER" id="PTHR13271">
    <property type="entry name" value="UNCHARACTERIZED PUTATIVE METHYLTRANSFERASE"/>
    <property type="match status" value="1"/>
</dbReference>
<name>A0A812U9K4_SYMPI</name>
<evidence type="ECO:0000259" key="2">
    <source>
        <dbReference type="PROSITE" id="PS50280"/>
    </source>
</evidence>
<feature type="region of interest" description="Disordered" evidence="1">
    <location>
        <begin position="305"/>
        <end position="324"/>
    </location>
</feature>
<dbReference type="EMBL" id="CAJNIZ010036714">
    <property type="protein sequence ID" value="CAE7567203.1"/>
    <property type="molecule type" value="Genomic_DNA"/>
</dbReference>
<dbReference type="OrthoDB" id="447848at2759"/>
<dbReference type="InterPro" id="IPR046341">
    <property type="entry name" value="SET_dom_sf"/>
</dbReference>
<accession>A0A812U9K4</accession>
<dbReference type="Proteomes" id="UP000649617">
    <property type="component" value="Unassembled WGS sequence"/>
</dbReference>
<dbReference type="PANTHER" id="PTHR13271:SF154">
    <property type="entry name" value="GRIP DOMAIN-CONTAINING PROTEIN"/>
    <property type="match status" value="1"/>
</dbReference>
<evidence type="ECO:0000256" key="1">
    <source>
        <dbReference type="SAM" id="MobiDB-lite"/>
    </source>
</evidence>
<comment type="caution">
    <text evidence="3">The sequence shown here is derived from an EMBL/GenBank/DDBJ whole genome shotgun (WGS) entry which is preliminary data.</text>
</comment>
<gene>
    <name evidence="3" type="primary">set10</name>
    <name evidence="3" type="ORF">SPIL2461_LOCUS15246</name>
</gene>
<organism evidence="3 4">
    <name type="scientific">Symbiodinium pilosum</name>
    <name type="common">Dinoflagellate</name>
    <dbReference type="NCBI Taxonomy" id="2952"/>
    <lineage>
        <taxon>Eukaryota</taxon>
        <taxon>Sar</taxon>
        <taxon>Alveolata</taxon>
        <taxon>Dinophyceae</taxon>
        <taxon>Suessiales</taxon>
        <taxon>Symbiodiniaceae</taxon>
        <taxon>Symbiodinium</taxon>
    </lineage>
</organism>
<feature type="domain" description="SET" evidence="2">
    <location>
        <begin position="27"/>
        <end position="274"/>
    </location>
</feature>
<dbReference type="CDD" id="cd10527">
    <property type="entry name" value="SET_LSMT"/>
    <property type="match status" value="1"/>
</dbReference>
<proteinExistence type="predicted"/>
<dbReference type="AlphaFoldDB" id="A0A812U9K4"/>
<reference evidence="3" key="1">
    <citation type="submission" date="2021-02" db="EMBL/GenBank/DDBJ databases">
        <authorList>
            <person name="Dougan E. K."/>
            <person name="Rhodes N."/>
            <person name="Thang M."/>
            <person name="Chan C."/>
        </authorList>
    </citation>
    <scope>NUCLEOTIDE SEQUENCE</scope>
</reference>